<keyword evidence="10" id="KW-1185">Reference proteome</keyword>
<feature type="compositionally biased region" description="Polar residues" evidence="6">
    <location>
        <begin position="36"/>
        <end position="48"/>
    </location>
</feature>
<comment type="similarity">
    <text evidence="2">Belongs to the major facilitator superfamily.</text>
</comment>
<feature type="transmembrane region" description="Helical" evidence="7">
    <location>
        <begin position="67"/>
        <end position="91"/>
    </location>
</feature>
<dbReference type="PANTHER" id="PTHR23502">
    <property type="entry name" value="MAJOR FACILITATOR SUPERFAMILY"/>
    <property type="match status" value="1"/>
</dbReference>
<dbReference type="Proteomes" id="UP000799777">
    <property type="component" value="Unassembled WGS sequence"/>
</dbReference>
<dbReference type="GO" id="GO:0005886">
    <property type="term" value="C:plasma membrane"/>
    <property type="evidence" value="ECO:0007669"/>
    <property type="project" value="TreeGrafter"/>
</dbReference>
<dbReference type="CDD" id="cd17323">
    <property type="entry name" value="MFS_Tpo1_MDR_like"/>
    <property type="match status" value="1"/>
</dbReference>
<dbReference type="PANTHER" id="PTHR23502:SF182">
    <property type="entry name" value="POLYAMINE TRANSPORTER, PUTATIVE-RELATED"/>
    <property type="match status" value="1"/>
</dbReference>
<dbReference type="InterPro" id="IPR036259">
    <property type="entry name" value="MFS_trans_sf"/>
</dbReference>
<evidence type="ECO:0000259" key="8">
    <source>
        <dbReference type="PROSITE" id="PS50850"/>
    </source>
</evidence>
<feature type="transmembrane region" description="Helical" evidence="7">
    <location>
        <begin position="407"/>
        <end position="429"/>
    </location>
</feature>
<comment type="subcellular location">
    <subcellularLocation>
        <location evidence="1">Membrane</location>
        <topology evidence="1">Multi-pass membrane protein</topology>
    </subcellularLocation>
</comment>
<dbReference type="PROSITE" id="PS50850">
    <property type="entry name" value="MFS"/>
    <property type="match status" value="1"/>
</dbReference>
<dbReference type="InterPro" id="IPR011701">
    <property type="entry name" value="MFS"/>
</dbReference>
<feature type="transmembrane region" description="Helical" evidence="7">
    <location>
        <begin position="103"/>
        <end position="122"/>
    </location>
</feature>
<feature type="transmembrane region" description="Helical" evidence="7">
    <location>
        <begin position="441"/>
        <end position="462"/>
    </location>
</feature>
<dbReference type="Pfam" id="PF07690">
    <property type="entry name" value="MFS_1"/>
    <property type="match status" value="1"/>
</dbReference>
<feature type="transmembrane region" description="Helical" evidence="7">
    <location>
        <begin position="333"/>
        <end position="355"/>
    </location>
</feature>
<dbReference type="GO" id="GO:0015606">
    <property type="term" value="F:spermidine transmembrane transporter activity"/>
    <property type="evidence" value="ECO:0007669"/>
    <property type="project" value="TreeGrafter"/>
</dbReference>
<reference evidence="9" key="1">
    <citation type="journal article" date="2020" name="Stud. Mycol.">
        <title>101 Dothideomycetes genomes: a test case for predicting lifestyles and emergence of pathogens.</title>
        <authorList>
            <person name="Haridas S."/>
            <person name="Albert R."/>
            <person name="Binder M."/>
            <person name="Bloem J."/>
            <person name="Labutti K."/>
            <person name="Salamov A."/>
            <person name="Andreopoulos B."/>
            <person name="Baker S."/>
            <person name="Barry K."/>
            <person name="Bills G."/>
            <person name="Bluhm B."/>
            <person name="Cannon C."/>
            <person name="Castanera R."/>
            <person name="Culley D."/>
            <person name="Daum C."/>
            <person name="Ezra D."/>
            <person name="Gonzalez J."/>
            <person name="Henrissat B."/>
            <person name="Kuo A."/>
            <person name="Liang C."/>
            <person name="Lipzen A."/>
            <person name="Lutzoni F."/>
            <person name="Magnuson J."/>
            <person name="Mondo S."/>
            <person name="Nolan M."/>
            <person name="Ohm R."/>
            <person name="Pangilinan J."/>
            <person name="Park H.-J."/>
            <person name="Ramirez L."/>
            <person name="Alfaro M."/>
            <person name="Sun H."/>
            <person name="Tritt A."/>
            <person name="Yoshinaga Y."/>
            <person name="Zwiers L.-H."/>
            <person name="Turgeon B."/>
            <person name="Goodwin S."/>
            <person name="Spatafora J."/>
            <person name="Crous P."/>
            <person name="Grigoriev I."/>
        </authorList>
    </citation>
    <scope>NUCLEOTIDE SEQUENCE</scope>
    <source>
        <strain evidence="9">CBS 110217</strain>
    </source>
</reference>
<keyword evidence="4 7" id="KW-1133">Transmembrane helix</keyword>
<accession>A0A9P4HAH3</accession>
<evidence type="ECO:0000256" key="3">
    <source>
        <dbReference type="ARBA" id="ARBA00022692"/>
    </source>
</evidence>
<dbReference type="Gene3D" id="1.20.1250.20">
    <property type="entry name" value="MFS general substrate transporter like domains"/>
    <property type="match status" value="1"/>
</dbReference>
<evidence type="ECO:0000256" key="5">
    <source>
        <dbReference type="ARBA" id="ARBA00023136"/>
    </source>
</evidence>
<organism evidence="9 10">
    <name type="scientific">Setomelanomma holmii</name>
    <dbReference type="NCBI Taxonomy" id="210430"/>
    <lineage>
        <taxon>Eukaryota</taxon>
        <taxon>Fungi</taxon>
        <taxon>Dikarya</taxon>
        <taxon>Ascomycota</taxon>
        <taxon>Pezizomycotina</taxon>
        <taxon>Dothideomycetes</taxon>
        <taxon>Pleosporomycetidae</taxon>
        <taxon>Pleosporales</taxon>
        <taxon>Pleosporineae</taxon>
        <taxon>Phaeosphaeriaceae</taxon>
        <taxon>Setomelanomma</taxon>
    </lineage>
</organism>
<feature type="transmembrane region" description="Helical" evidence="7">
    <location>
        <begin position="376"/>
        <end position="395"/>
    </location>
</feature>
<evidence type="ECO:0000313" key="10">
    <source>
        <dbReference type="Proteomes" id="UP000799777"/>
    </source>
</evidence>
<dbReference type="OrthoDB" id="3936150at2759"/>
<feature type="domain" description="Major facilitator superfamily (MFS) profile" evidence="8">
    <location>
        <begin position="69"/>
        <end position="494"/>
    </location>
</feature>
<evidence type="ECO:0000256" key="6">
    <source>
        <dbReference type="SAM" id="MobiDB-lite"/>
    </source>
</evidence>
<dbReference type="EMBL" id="ML978199">
    <property type="protein sequence ID" value="KAF2029571.1"/>
    <property type="molecule type" value="Genomic_DNA"/>
</dbReference>
<dbReference type="FunFam" id="1.20.1250.20:FF:000082">
    <property type="entry name" value="MFS multidrug transporter, putative"/>
    <property type="match status" value="1"/>
</dbReference>
<feature type="transmembrane region" description="Helical" evidence="7">
    <location>
        <begin position="134"/>
        <end position="153"/>
    </location>
</feature>
<feature type="transmembrane region" description="Helical" evidence="7">
    <location>
        <begin position="223"/>
        <end position="242"/>
    </location>
</feature>
<keyword evidence="5 7" id="KW-0472">Membrane</keyword>
<keyword evidence="3 7" id="KW-0812">Transmembrane</keyword>
<dbReference type="SUPFAM" id="SSF103473">
    <property type="entry name" value="MFS general substrate transporter"/>
    <property type="match status" value="1"/>
</dbReference>
<feature type="region of interest" description="Disordered" evidence="6">
    <location>
        <begin position="1"/>
        <end position="51"/>
    </location>
</feature>
<evidence type="ECO:0000256" key="1">
    <source>
        <dbReference type="ARBA" id="ARBA00004141"/>
    </source>
</evidence>
<comment type="caution">
    <text evidence="9">The sequence shown here is derived from an EMBL/GenBank/DDBJ whole genome shotgun (WGS) entry which is preliminary data.</text>
</comment>
<evidence type="ECO:0000256" key="4">
    <source>
        <dbReference type="ARBA" id="ARBA00022989"/>
    </source>
</evidence>
<evidence type="ECO:0000256" key="7">
    <source>
        <dbReference type="SAM" id="Phobius"/>
    </source>
</evidence>
<dbReference type="AlphaFoldDB" id="A0A9P4HAH3"/>
<proteinExistence type="inferred from homology"/>
<name>A0A9P4HAH3_9PLEO</name>
<gene>
    <name evidence="9" type="ORF">EK21DRAFT_67381</name>
</gene>
<feature type="compositionally biased region" description="Basic and acidic residues" evidence="6">
    <location>
        <begin position="1"/>
        <end position="19"/>
    </location>
</feature>
<protein>
    <submittedName>
        <fullName evidence="9">MFS general substrate transporter</fullName>
    </submittedName>
</protein>
<dbReference type="GO" id="GO:0000297">
    <property type="term" value="F:spermine transmembrane transporter activity"/>
    <property type="evidence" value="ECO:0007669"/>
    <property type="project" value="TreeGrafter"/>
</dbReference>
<feature type="transmembrane region" description="Helical" evidence="7">
    <location>
        <begin position="291"/>
        <end position="313"/>
    </location>
</feature>
<dbReference type="InterPro" id="IPR020846">
    <property type="entry name" value="MFS_dom"/>
</dbReference>
<feature type="transmembrane region" description="Helical" evidence="7">
    <location>
        <begin position="468"/>
        <end position="490"/>
    </location>
</feature>
<evidence type="ECO:0000313" key="9">
    <source>
        <dbReference type="EMBL" id="KAF2029571.1"/>
    </source>
</evidence>
<feature type="transmembrane region" description="Helical" evidence="7">
    <location>
        <begin position="196"/>
        <end position="217"/>
    </location>
</feature>
<evidence type="ECO:0000256" key="2">
    <source>
        <dbReference type="ARBA" id="ARBA00008335"/>
    </source>
</evidence>
<sequence length="506" mass="55006">MEKGEVTQEKSDDLRRQGTEDVPSTPVASHEHADTQHVTPNPDINITDWNGPDDLDNPHNWPMATRVYHALAPALLGFGVTFGTSVYTPAISDIMRDFDISRTLALLGLTFFTFGLGIGPIATAPLSEGHGRKIVYLVATPIYLLFILGSGLSKSFYSLVICRFFAGVAGSPPLAVGAGTNADLFPPRQRAVATSMFLAAPFAGPALGPVVGGFAAQYKSWQWTQWCMIFVALSAFIIAAPMKETYKPQILKNRAKKHGITPPEDPAASKVKNAVALKVVRPLHMLCTEPAVFFFSLYNSFAFGVLFIFFAAFPYVFQRPPYSFTISQSGLTFISIGIGVLLGVVTCILVDRFLYQKQHRKAVAAGAQHVAPEHRLYSAMIGSGGIVVGLFWFGWCAQTGQNWGLVLVGAIPFAWGNICLFTSAALYLVDVYGPLNGASAIAANGLSRYSISAVFPLFTVQMYEALGIAWATSLLGFLALLMLPIPWVFFKWGPRIRAKSRYPQMG</sequence>